<dbReference type="Ensembl" id="ENSHHUT00000030541.1">
    <property type="protein sequence ID" value="ENSHHUP00000029323.1"/>
    <property type="gene ID" value="ENSHHUG00000018709.1"/>
</dbReference>
<evidence type="ECO:0000313" key="7">
    <source>
        <dbReference type="Proteomes" id="UP000314982"/>
    </source>
</evidence>
<dbReference type="Pfam" id="PF07686">
    <property type="entry name" value="V-set"/>
    <property type="match status" value="1"/>
</dbReference>
<dbReference type="GeneTree" id="ENSGT00940000163849"/>
<feature type="signal peptide" evidence="4">
    <location>
        <begin position="1"/>
        <end position="15"/>
    </location>
</feature>
<dbReference type="InterPro" id="IPR036179">
    <property type="entry name" value="Ig-like_dom_sf"/>
</dbReference>
<reference evidence="6" key="2">
    <citation type="submission" date="2025-08" db="UniProtKB">
        <authorList>
            <consortium name="Ensembl"/>
        </authorList>
    </citation>
    <scope>IDENTIFICATION</scope>
</reference>
<dbReference type="Proteomes" id="UP000314982">
    <property type="component" value="Unassembled WGS sequence"/>
</dbReference>
<sequence>MTVWSLVVMVMSIHSKLDQSPSQVKIPGLSVKVSCIISGYSMTSSNIHWIRQKPGKGLEWIGRMNTGSGTDVIYADSLKGQFTLTEDVSTSTQFLEAKSLRSEDNAVYYCARETQTLKLVKQMYKNPSNNMASWCNTSSLCVTLE</sequence>
<dbReference type="PROSITE" id="PS50835">
    <property type="entry name" value="IG_LIKE"/>
    <property type="match status" value="1"/>
</dbReference>
<dbReference type="GO" id="GO:0002250">
    <property type="term" value="P:adaptive immune response"/>
    <property type="evidence" value="ECO:0007669"/>
    <property type="project" value="UniProtKB-KW"/>
</dbReference>
<evidence type="ECO:0000256" key="3">
    <source>
        <dbReference type="ARBA" id="ARBA00043265"/>
    </source>
</evidence>
<keyword evidence="1" id="KW-0391">Immunity</keyword>
<reference evidence="7" key="1">
    <citation type="submission" date="2018-06" db="EMBL/GenBank/DDBJ databases">
        <title>Genome assembly of Danube salmon.</title>
        <authorList>
            <person name="Macqueen D.J."/>
            <person name="Gundappa M.K."/>
        </authorList>
    </citation>
    <scope>NUCLEOTIDE SEQUENCE [LARGE SCALE GENOMIC DNA]</scope>
</reference>
<reference evidence="6" key="3">
    <citation type="submission" date="2025-09" db="UniProtKB">
        <authorList>
            <consortium name="Ensembl"/>
        </authorList>
    </citation>
    <scope>IDENTIFICATION</scope>
</reference>
<evidence type="ECO:0000313" key="6">
    <source>
        <dbReference type="Ensembl" id="ENSHHUP00000029323.1"/>
    </source>
</evidence>
<proteinExistence type="predicted"/>
<dbReference type="InterPro" id="IPR013783">
    <property type="entry name" value="Ig-like_fold"/>
</dbReference>
<dbReference type="GO" id="GO:0019814">
    <property type="term" value="C:immunoglobulin complex"/>
    <property type="evidence" value="ECO:0007669"/>
    <property type="project" value="UniProtKB-KW"/>
</dbReference>
<dbReference type="InterPro" id="IPR007110">
    <property type="entry name" value="Ig-like_dom"/>
</dbReference>
<keyword evidence="3" id="KW-1280">Immunoglobulin</keyword>
<dbReference type="AlphaFoldDB" id="A0A4W5LTS4"/>
<dbReference type="InterPro" id="IPR013106">
    <property type="entry name" value="Ig_V-set"/>
</dbReference>
<keyword evidence="2" id="KW-1064">Adaptive immunity</keyword>
<dbReference type="FunFam" id="2.60.40.10:FF:001594">
    <property type="entry name" value="Immunoglobulin heavy variable 9-4"/>
    <property type="match status" value="1"/>
</dbReference>
<evidence type="ECO:0000256" key="1">
    <source>
        <dbReference type="ARBA" id="ARBA00022859"/>
    </source>
</evidence>
<keyword evidence="7" id="KW-1185">Reference proteome</keyword>
<dbReference type="STRING" id="62062.ENSHHUP00000029323"/>
<dbReference type="GO" id="GO:0005576">
    <property type="term" value="C:extracellular region"/>
    <property type="evidence" value="ECO:0007669"/>
    <property type="project" value="UniProtKB-ARBA"/>
</dbReference>
<dbReference type="Gene3D" id="2.60.40.10">
    <property type="entry name" value="Immunoglobulins"/>
    <property type="match status" value="1"/>
</dbReference>
<dbReference type="InterPro" id="IPR050199">
    <property type="entry name" value="IgHV"/>
</dbReference>
<dbReference type="SUPFAM" id="SSF48726">
    <property type="entry name" value="Immunoglobulin"/>
    <property type="match status" value="1"/>
</dbReference>
<protein>
    <recommendedName>
        <fullName evidence="5">Ig-like domain-containing protein</fullName>
    </recommendedName>
</protein>
<keyword evidence="4" id="KW-0732">Signal</keyword>
<dbReference type="SMART" id="SM00406">
    <property type="entry name" value="IGv"/>
    <property type="match status" value="1"/>
</dbReference>
<feature type="chain" id="PRO_5021456422" description="Ig-like domain-containing protein" evidence="4">
    <location>
        <begin position="16"/>
        <end position="145"/>
    </location>
</feature>
<evidence type="ECO:0000256" key="2">
    <source>
        <dbReference type="ARBA" id="ARBA00023130"/>
    </source>
</evidence>
<organism evidence="6 7">
    <name type="scientific">Hucho hucho</name>
    <name type="common">huchen</name>
    <dbReference type="NCBI Taxonomy" id="62062"/>
    <lineage>
        <taxon>Eukaryota</taxon>
        <taxon>Metazoa</taxon>
        <taxon>Chordata</taxon>
        <taxon>Craniata</taxon>
        <taxon>Vertebrata</taxon>
        <taxon>Euteleostomi</taxon>
        <taxon>Actinopterygii</taxon>
        <taxon>Neopterygii</taxon>
        <taxon>Teleostei</taxon>
        <taxon>Protacanthopterygii</taxon>
        <taxon>Salmoniformes</taxon>
        <taxon>Salmonidae</taxon>
        <taxon>Salmoninae</taxon>
        <taxon>Hucho</taxon>
    </lineage>
</organism>
<feature type="domain" description="Ig-like" evidence="5">
    <location>
        <begin position="28"/>
        <end position="120"/>
    </location>
</feature>
<name>A0A4W5LTS4_9TELE</name>
<evidence type="ECO:0000259" key="5">
    <source>
        <dbReference type="PROSITE" id="PS50835"/>
    </source>
</evidence>
<evidence type="ECO:0000256" key="4">
    <source>
        <dbReference type="SAM" id="SignalP"/>
    </source>
</evidence>
<dbReference type="PANTHER" id="PTHR23266">
    <property type="entry name" value="IMMUNOGLOBULIN HEAVY CHAIN"/>
    <property type="match status" value="1"/>
</dbReference>
<accession>A0A4W5LTS4</accession>